<evidence type="ECO:0000256" key="5">
    <source>
        <dbReference type="ARBA" id="ARBA00023136"/>
    </source>
</evidence>
<dbReference type="RefSeq" id="WP_324181241.1">
    <property type="nucleotide sequence ID" value="NZ_BAABAW010000025.1"/>
</dbReference>
<dbReference type="Proteomes" id="UP001327027">
    <property type="component" value="Unassembled WGS sequence"/>
</dbReference>
<dbReference type="InterPro" id="IPR003838">
    <property type="entry name" value="ABC3_permease_C"/>
</dbReference>
<feature type="transmembrane region" description="Helical" evidence="6">
    <location>
        <begin position="767"/>
        <end position="790"/>
    </location>
</feature>
<feature type="domain" description="ABC3 transporter permease C-terminal" evidence="7">
    <location>
        <begin position="295"/>
        <end position="407"/>
    </location>
</feature>
<feature type="transmembrane region" description="Helical" evidence="6">
    <location>
        <begin position="382"/>
        <end position="405"/>
    </location>
</feature>
<proteinExistence type="predicted"/>
<keyword evidence="5 6" id="KW-0472">Membrane</keyword>
<reference evidence="9 10" key="1">
    <citation type="journal article" date="2013" name="Int. J. Syst. Evol. Microbiol.">
        <title>Aquimarina gracilis sp. nov., isolated from the gut microflora of a mussel, Mytilus coruscus, and emended description of Aquimarina spongiae.</title>
        <authorList>
            <person name="Park S.C."/>
            <person name="Choe H.N."/>
            <person name="Baik K.S."/>
            <person name="Seong C.N."/>
        </authorList>
    </citation>
    <scope>NUCLEOTIDE SEQUENCE [LARGE SCALE GENOMIC DNA]</scope>
    <source>
        <strain evidence="9 10">PSC32</strain>
    </source>
</reference>
<accession>A0ABU5ZZD0</accession>
<feature type="transmembrane region" description="Helical" evidence="6">
    <location>
        <begin position="733"/>
        <end position="752"/>
    </location>
</feature>
<keyword evidence="3 6" id="KW-0812">Transmembrane</keyword>
<feature type="domain" description="ABC3 transporter permease C-terminal" evidence="7">
    <location>
        <begin position="684"/>
        <end position="797"/>
    </location>
</feature>
<evidence type="ECO:0000259" key="7">
    <source>
        <dbReference type="Pfam" id="PF02687"/>
    </source>
</evidence>
<comment type="subcellular location">
    <subcellularLocation>
        <location evidence="1">Cell membrane</location>
        <topology evidence="1">Multi-pass membrane protein</topology>
    </subcellularLocation>
</comment>
<dbReference type="InterPro" id="IPR025857">
    <property type="entry name" value="MacB_PCD"/>
</dbReference>
<evidence type="ECO:0000313" key="9">
    <source>
        <dbReference type="EMBL" id="MEB3347216.1"/>
    </source>
</evidence>
<dbReference type="Pfam" id="PF12704">
    <property type="entry name" value="MacB_PCD"/>
    <property type="match status" value="1"/>
</dbReference>
<gene>
    <name evidence="9" type="ORF">U6A24_17205</name>
</gene>
<dbReference type="EMBL" id="JAYKLX010000008">
    <property type="protein sequence ID" value="MEB3347216.1"/>
    <property type="molecule type" value="Genomic_DNA"/>
</dbReference>
<evidence type="ECO:0000256" key="6">
    <source>
        <dbReference type="SAM" id="Phobius"/>
    </source>
</evidence>
<dbReference type="Pfam" id="PF02687">
    <property type="entry name" value="FtsX"/>
    <property type="match status" value="2"/>
</dbReference>
<evidence type="ECO:0000313" key="10">
    <source>
        <dbReference type="Proteomes" id="UP001327027"/>
    </source>
</evidence>
<feature type="transmembrane region" description="Helical" evidence="6">
    <location>
        <begin position="681"/>
        <end position="701"/>
    </location>
</feature>
<feature type="domain" description="MacB-like periplasmic core" evidence="8">
    <location>
        <begin position="20"/>
        <end position="242"/>
    </location>
</feature>
<evidence type="ECO:0000256" key="4">
    <source>
        <dbReference type="ARBA" id="ARBA00022989"/>
    </source>
</evidence>
<dbReference type="InterPro" id="IPR050250">
    <property type="entry name" value="Macrolide_Exporter_MacB"/>
</dbReference>
<organism evidence="9 10">
    <name type="scientific">Aquimarina gracilis</name>
    <dbReference type="NCBI Taxonomy" id="874422"/>
    <lineage>
        <taxon>Bacteria</taxon>
        <taxon>Pseudomonadati</taxon>
        <taxon>Bacteroidota</taxon>
        <taxon>Flavobacteriia</taxon>
        <taxon>Flavobacteriales</taxon>
        <taxon>Flavobacteriaceae</taxon>
        <taxon>Aquimarina</taxon>
    </lineage>
</organism>
<keyword evidence="10" id="KW-1185">Reference proteome</keyword>
<evidence type="ECO:0000259" key="8">
    <source>
        <dbReference type="Pfam" id="PF12704"/>
    </source>
</evidence>
<evidence type="ECO:0000256" key="2">
    <source>
        <dbReference type="ARBA" id="ARBA00022475"/>
    </source>
</evidence>
<feature type="transmembrane region" description="Helical" evidence="6">
    <location>
        <begin position="289"/>
        <end position="314"/>
    </location>
</feature>
<feature type="transmembrane region" description="Helical" evidence="6">
    <location>
        <begin position="335"/>
        <end position="362"/>
    </location>
</feature>
<keyword evidence="2" id="KW-1003">Cell membrane</keyword>
<comment type="caution">
    <text evidence="9">The sequence shown here is derived from an EMBL/GenBank/DDBJ whole genome shotgun (WGS) entry which is preliminary data.</text>
</comment>
<evidence type="ECO:0000256" key="3">
    <source>
        <dbReference type="ARBA" id="ARBA00022692"/>
    </source>
</evidence>
<dbReference type="PANTHER" id="PTHR30572:SF18">
    <property type="entry name" value="ABC-TYPE MACROLIDE FAMILY EXPORT SYSTEM PERMEASE COMPONENT 2"/>
    <property type="match status" value="1"/>
</dbReference>
<feature type="transmembrane region" description="Helical" evidence="6">
    <location>
        <begin position="426"/>
        <end position="450"/>
    </location>
</feature>
<name>A0ABU5ZZD0_9FLAO</name>
<dbReference type="PANTHER" id="PTHR30572">
    <property type="entry name" value="MEMBRANE COMPONENT OF TRANSPORTER-RELATED"/>
    <property type="match status" value="1"/>
</dbReference>
<sequence>MFKNYIKIAWRNLLKNKLFSMINIFGLSIGLATCLLLTLYIMDETSYDEHHTDSDRIYRVAMEALDDQIATVSAPMAGGLKNDYPEIEEAARMLKFPNVDKFLLKDKNKDKQLYVDHGYYADSTFFKVLTYDFVYGNPKTALNQPNSIVISEEVSKKMFGDVNPINKVIGIEMPYAKNEYTVKGVFKDKYRSHINGKIFLSMKNSDMGQWIDQQKNWATNNLFYTYIKLKKGSSAAQLEAKFPDFVQKYIMPDMTTPGITKRMFLQPLASIYLTSDLQWEVATNGSMTYIYIFSAIAAFLLLIACVNFMNLSTARSEKRAREVGMRKVLGAKREALIFQFLGESMVLCILSLGIAIAVVFLMLPTFNTLTGKELALAQYPSIVFWILGFTLLTGLLSGLYPAFYLSSFAPITTLKGKLVNTFSATAIRKGLVVFQFTVSASLILVGGVIWQQMEFLQNKDLGFKKDQQLVIPLRSEAAANSYDTFKTELLKHPDVVSATAGDSYPGFEMLSDNSFYAEDKTMEDHVWTHYARSQDGYVKTLGYTLLYGRTFSTNKAKDSIGIILNEMAVKNLGYEPENAIGRKIYYEWDKEKFHLEIIGVIKDFNYKSLHEPITPFGITRITWGQANYFIATLRDGADYQSAIANIKSTWQKINPEIPFEYSFLDQDFEKNYLTEKQTSKVVFSFMFIAIFIACIGLFGLASFTTEQRKKEVGIRRVLGASIMGITSMHLKDFLKLVLLAMAIASPLAYYLGHKWLENFAYKIEMSWWLFASATGIALLIAFATVGFQVIKAAIANPVNSLRTE</sequence>
<evidence type="ECO:0000256" key="1">
    <source>
        <dbReference type="ARBA" id="ARBA00004651"/>
    </source>
</evidence>
<keyword evidence="4 6" id="KW-1133">Transmembrane helix</keyword>
<protein>
    <submittedName>
        <fullName evidence="9">ABC transporter permease</fullName>
    </submittedName>
</protein>
<feature type="transmembrane region" description="Helical" evidence="6">
    <location>
        <begin position="21"/>
        <end position="42"/>
    </location>
</feature>